<name>A0A418M4D3_9BACT</name>
<evidence type="ECO:0000313" key="2">
    <source>
        <dbReference type="EMBL" id="RIV20675.1"/>
    </source>
</evidence>
<reference evidence="2 3" key="1">
    <citation type="submission" date="2018-08" db="EMBL/GenBank/DDBJ databases">
        <title>Fibrisoma montanum sp. nov., isolated from Danxia mountain soil.</title>
        <authorList>
            <person name="Huang Y."/>
        </authorList>
    </citation>
    <scope>NUCLEOTIDE SEQUENCE [LARGE SCALE GENOMIC DNA]</scope>
    <source>
        <strain evidence="2 3">HYT19</strain>
    </source>
</reference>
<evidence type="ECO:0000313" key="3">
    <source>
        <dbReference type="Proteomes" id="UP000283523"/>
    </source>
</evidence>
<proteinExistence type="predicted"/>
<feature type="signal peptide" evidence="1">
    <location>
        <begin position="1"/>
        <end position="26"/>
    </location>
</feature>
<sequence>MNGMFKFLIFGCAWALVLLITNVACSQDASHDKYWFSAGAGKSQFPSGMLAVGYEFKNNPTHLVARYTINTQIFSDIQPNIRVSEIGLLYGIGMGKFRFSTGLSGVWGTNRGKYLYSDPDPLIYGSTYYEPVKYTTIGLPAEIRFITSSKDVGIGVTGFGNWNAKRSFVGLNLSVYVGRMK</sequence>
<organism evidence="2 3">
    <name type="scientific">Fibrisoma montanum</name>
    <dbReference type="NCBI Taxonomy" id="2305895"/>
    <lineage>
        <taxon>Bacteria</taxon>
        <taxon>Pseudomonadati</taxon>
        <taxon>Bacteroidota</taxon>
        <taxon>Cytophagia</taxon>
        <taxon>Cytophagales</taxon>
        <taxon>Spirosomataceae</taxon>
        <taxon>Fibrisoma</taxon>
    </lineage>
</organism>
<gene>
    <name evidence="2" type="ORF">DYU11_21830</name>
</gene>
<evidence type="ECO:0000256" key="1">
    <source>
        <dbReference type="SAM" id="SignalP"/>
    </source>
</evidence>
<keyword evidence="3" id="KW-1185">Reference proteome</keyword>
<keyword evidence="1" id="KW-0732">Signal</keyword>
<dbReference type="EMBL" id="QXED01000006">
    <property type="protein sequence ID" value="RIV20675.1"/>
    <property type="molecule type" value="Genomic_DNA"/>
</dbReference>
<comment type="caution">
    <text evidence="2">The sequence shown here is derived from an EMBL/GenBank/DDBJ whole genome shotgun (WGS) entry which is preliminary data.</text>
</comment>
<dbReference type="Proteomes" id="UP000283523">
    <property type="component" value="Unassembled WGS sequence"/>
</dbReference>
<dbReference type="AlphaFoldDB" id="A0A418M4D3"/>
<feature type="chain" id="PRO_5019540517" description="Outer membrane protein beta-barrel domain-containing protein" evidence="1">
    <location>
        <begin position="27"/>
        <end position="181"/>
    </location>
</feature>
<evidence type="ECO:0008006" key="4">
    <source>
        <dbReference type="Google" id="ProtNLM"/>
    </source>
</evidence>
<accession>A0A418M4D3</accession>
<protein>
    <recommendedName>
        <fullName evidence="4">Outer membrane protein beta-barrel domain-containing protein</fullName>
    </recommendedName>
</protein>